<dbReference type="AlphaFoldDB" id="A0AAD7FE75"/>
<comment type="caution">
    <text evidence="2">The sequence shown here is derived from an EMBL/GenBank/DDBJ whole genome shotgun (WGS) entry which is preliminary data.</text>
</comment>
<keyword evidence="1" id="KW-0812">Transmembrane</keyword>
<protein>
    <submittedName>
        <fullName evidence="2">Uncharacterized protein</fullName>
    </submittedName>
</protein>
<proteinExistence type="predicted"/>
<accession>A0AAD7FE75</accession>
<dbReference type="Proteomes" id="UP001221142">
    <property type="component" value="Unassembled WGS sequence"/>
</dbReference>
<feature type="transmembrane region" description="Helical" evidence="1">
    <location>
        <begin position="92"/>
        <end position="111"/>
    </location>
</feature>
<feature type="transmembrane region" description="Helical" evidence="1">
    <location>
        <begin position="201"/>
        <end position="227"/>
    </location>
</feature>
<gene>
    <name evidence="2" type="ORF">FB45DRAFT_170306</name>
</gene>
<keyword evidence="1" id="KW-0472">Membrane</keyword>
<feature type="transmembrane region" description="Helical" evidence="1">
    <location>
        <begin position="233"/>
        <end position="252"/>
    </location>
</feature>
<sequence length="327" mass="35130">MSISLAGASLLGCIFATFLYGIFTTMAAFTAAMLRKQKRGGSLMTVLGIIWVLSSGLWIINVYRAYQAFIVVPDGPEAFYNNFKHPSYTARIALYVFLTVIVDSFAVYRAFIVWSKKWSIVVIPALVVIATAVSGIGTIIALTTAPAGDVIFNSQVVPWITSWILLTLSTNVICTILIAVRITSIRMALRNATSLGSNSVWGALIVVIESAGIYSLTAVVLCICYLLKSNSQFTALDVSISIIGVTFTMIILRVGLKISSEAAHGSTNHSTGGARIPVRGADLAVNVTRLVEVSRDPGLGSEITLERAHNREGKDIFTEGVKDSLAM</sequence>
<feature type="transmembrane region" description="Helical" evidence="1">
    <location>
        <begin position="6"/>
        <end position="29"/>
    </location>
</feature>
<evidence type="ECO:0000313" key="2">
    <source>
        <dbReference type="EMBL" id="KAJ7618679.1"/>
    </source>
</evidence>
<feature type="transmembrane region" description="Helical" evidence="1">
    <location>
        <begin position="118"/>
        <end position="140"/>
    </location>
</feature>
<evidence type="ECO:0000313" key="3">
    <source>
        <dbReference type="Proteomes" id="UP001221142"/>
    </source>
</evidence>
<dbReference type="EMBL" id="JARKIF010000019">
    <property type="protein sequence ID" value="KAJ7618679.1"/>
    <property type="molecule type" value="Genomic_DNA"/>
</dbReference>
<feature type="transmembrane region" description="Helical" evidence="1">
    <location>
        <begin position="41"/>
        <end position="60"/>
    </location>
</feature>
<organism evidence="2 3">
    <name type="scientific">Roridomyces roridus</name>
    <dbReference type="NCBI Taxonomy" id="1738132"/>
    <lineage>
        <taxon>Eukaryota</taxon>
        <taxon>Fungi</taxon>
        <taxon>Dikarya</taxon>
        <taxon>Basidiomycota</taxon>
        <taxon>Agaricomycotina</taxon>
        <taxon>Agaricomycetes</taxon>
        <taxon>Agaricomycetidae</taxon>
        <taxon>Agaricales</taxon>
        <taxon>Marasmiineae</taxon>
        <taxon>Mycenaceae</taxon>
        <taxon>Roridomyces</taxon>
    </lineage>
</organism>
<keyword evidence="1" id="KW-1133">Transmembrane helix</keyword>
<keyword evidence="3" id="KW-1185">Reference proteome</keyword>
<feature type="transmembrane region" description="Helical" evidence="1">
    <location>
        <begin position="160"/>
        <end position="180"/>
    </location>
</feature>
<reference evidence="2" key="1">
    <citation type="submission" date="2023-03" db="EMBL/GenBank/DDBJ databases">
        <title>Massive genome expansion in bonnet fungi (Mycena s.s.) driven by repeated elements and novel gene families across ecological guilds.</title>
        <authorList>
            <consortium name="Lawrence Berkeley National Laboratory"/>
            <person name="Harder C.B."/>
            <person name="Miyauchi S."/>
            <person name="Viragh M."/>
            <person name="Kuo A."/>
            <person name="Thoen E."/>
            <person name="Andreopoulos B."/>
            <person name="Lu D."/>
            <person name="Skrede I."/>
            <person name="Drula E."/>
            <person name="Henrissat B."/>
            <person name="Morin E."/>
            <person name="Kohler A."/>
            <person name="Barry K."/>
            <person name="LaButti K."/>
            <person name="Morin E."/>
            <person name="Salamov A."/>
            <person name="Lipzen A."/>
            <person name="Mereny Z."/>
            <person name="Hegedus B."/>
            <person name="Baldrian P."/>
            <person name="Stursova M."/>
            <person name="Weitz H."/>
            <person name="Taylor A."/>
            <person name="Grigoriev I.V."/>
            <person name="Nagy L.G."/>
            <person name="Martin F."/>
            <person name="Kauserud H."/>
        </authorList>
    </citation>
    <scope>NUCLEOTIDE SEQUENCE</scope>
    <source>
        <strain evidence="2">9284</strain>
    </source>
</reference>
<evidence type="ECO:0000256" key="1">
    <source>
        <dbReference type="SAM" id="Phobius"/>
    </source>
</evidence>
<name>A0AAD7FE75_9AGAR</name>